<feature type="compositionally biased region" description="Low complexity" evidence="1">
    <location>
        <begin position="2054"/>
        <end position="2066"/>
    </location>
</feature>
<evidence type="ECO:0000256" key="1">
    <source>
        <dbReference type="SAM" id="MobiDB-lite"/>
    </source>
</evidence>
<comment type="caution">
    <text evidence="2">The sequence shown here is derived from an EMBL/GenBank/DDBJ whole genome shotgun (WGS) entry which is preliminary data.</text>
</comment>
<feature type="region of interest" description="Disordered" evidence="1">
    <location>
        <begin position="368"/>
        <end position="389"/>
    </location>
</feature>
<feature type="compositionally biased region" description="Acidic residues" evidence="1">
    <location>
        <begin position="311"/>
        <end position="327"/>
    </location>
</feature>
<dbReference type="OrthoDB" id="2804229at2759"/>
<feature type="region of interest" description="Disordered" evidence="1">
    <location>
        <begin position="1206"/>
        <end position="1288"/>
    </location>
</feature>
<feature type="compositionally biased region" description="Polar residues" evidence="1">
    <location>
        <begin position="1536"/>
        <end position="1549"/>
    </location>
</feature>
<feature type="compositionally biased region" description="Acidic residues" evidence="1">
    <location>
        <begin position="641"/>
        <end position="652"/>
    </location>
</feature>
<feature type="compositionally biased region" description="Acidic residues" evidence="1">
    <location>
        <begin position="159"/>
        <end position="178"/>
    </location>
</feature>
<sequence length="2202" mass="237513">MSNPYRLTPGRLPAPPHPTPTSVSGYTFANSKVGRAPIANPYDKFTQPEFDAWIGGITGALKHALGHDEGPVKQQSLSEGGDIPQFRPIDLPEDSDNDGVDDSFAEIKARRAAGKGKARDPREGPGLGKTSVAQPIEIPSSDEEEEEEVEYSILHQNDSDAEEEAEDGEAEAEEDEEYPWSTAQRPQGIGSSPPSGMIGEVDVDNDDYDEDEEVEYEEYGEEAESEGEQQEQGRPEDAVIELLSDDDEEPPTPPGRSRPATVEEERYDDEEYFEEEDEEYGAEDVEEDEDQEDVQDHEDARARQRVQHVVEDDEDEIVEVQPLEDDSSFPPQAAEPLATTPTRGAASMEIPGPWNGLQVYARDYYSGGELQRPSEQRDPSYLGAEDEVDDGNIAQISFGYEQAEAEFQYPDAATAAETTPVTGHDLSQHAGHTLFVNQAENAGHLGPSNMPPQHIRSSASPFMELSFDRKLVEPVEEHYIQPSDEDTSFPMRTGEGGNHLVQIPDPWDGPREYAQDFYAGGNIQPTPWAHIDVDHLAPEDEDHAEESRARKEQEAEDDEIQPQGHDTAFLHDGVRAGAVEIPDPWQGPQTYAQDYYSGGVNGALPTDRIDPALLSVTGEIDDGYSSFLTPFTLTPSHPVDTEGEDNEEDEGEDHDKFALPPAPEGIYVPPGLQARDAPIPTDAEIFNVDDSDDEEVGKPVPIREYTRDEDHNDDVDYELEYVDKDIMDETENVVLAAEVASHDTHDQSELALEQNQQPEDLATPEESKEVLSSLVDWNNPPAFSNGFPASASGHLATPSSEGEDLIVAEHPVAIDAETEIEEVVAQDDGIVTEKGQRSPPLADVAETLFQQLTPELEVEFMSEATNLTAIASGDPSTPSVDVTDNLPEETDIVQAPEKSSAHSTVVAGDLGDPVVEDVSEDVLDIDQSIPATADVREPTPPFDSQDDESKVTELEAIVEEVPSVVESRAGTVPLPDLTLEELDHHALITDEKDTHLVIGIVEHKEATASPRETPHREILTVEVVEEYTEHAFVSHADSAPPISILPPPARYDDLSYEDYASSVEVDELDEEGPEILNEGVPSSKVELSVEKFDAGHIRADDQTLALVLGDVISPTNAEIGSGAPFDPTIVKELSEGQLHRGALSPYTDDTATLQVEDSALPPSLYSAGERRGVDVADTPAGNELPPHFLAGADLMITENDMLTDDFETEPPAAKIPSSEAPQTTERTEPSSLPADSPSDVLHKKPEADDVKRAEDLDRHVHASSARSKTPIQEHSPPSLATPEKASTNKYPEAVFSTPERYTPSPPKAAAPEALQASSVVVSDSVSRNKPFTMSDVGGIMWAQEDLQDIAQAISPNQTQPMRTMNGTSATNHHQLTSAPPELSEPPSSEPQIFLDNQLEHLRTQYGPNIDNSMLTTIANAESISRHSREPPQQSSFSQTPLLHAPVNIEQFHRQILHPLSGSWPYSLSAPGTQQLSTSVDSPASSLPKGRKKPRAAGASPRSPKKGKKAVQLKKTHMDDPSLELQYPSDTDRKQALSHTVSEFKTTTPQDEPLKSNDVAQPFSGSGKLPVKETSEDWFGQGNPVKNESLPPVPGTTAESSSTISKVGGAGAPKQELQKPKRTYKRKRDMSPGPGGSQVGKTDEKKKRPTKRKSKLLELEGPIPGPSNGETIHVKAKPGGTSPAELSQTNAPTTSKGTITKPKRGRPPALSTSLPGSSASQVIKPELLLITSTGIGHRHGPPAVPSFKALPPKTTSPRKHSLPQTLGQTQPLVVAQPGLSSTPESANLTSSPNISTMPEAIPPTHPTQPIEATPTESPTVSTAPGLPEVLSGNIQTLPTPTTETPAQLPEITIAPSDPETPSNIIPASTKSALPSNLPTVPPVTASTLTTPSALVARSMTASVGNTPMSQAGTPTTTMRETRSSCRYHRISLPKEEGGPRVRFLVPGCAMTNHILMKEQEIVDHGLAPQEDAFVMIKDIESLDLGSDLISVLRVLVGHDIFRDQELFYLPAPGEQLSVKPAFRKPTPSGKLESSHHHAGSPSYSSLAGSPTFHKSSTSVSGSTSSLSALRKAQASEWSSNIAPTDSEGDSEDGDAHSKTSDHKGKGKSRAKSGRKSKLGPDPDFVPAKEEGDKLSDAEGLTSSTRKRRKPTGAKRGVKRTRTEAPGGEDSSHQNKKLKAHSTEPPSLASPEKPAPPDAPLNNS</sequence>
<feature type="compositionally biased region" description="Low complexity" evidence="1">
    <location>
        <begin position="1379"/>
        <end position="1390"/>
    </location>
</feature>
<feature type="region of interest" description="Disordered" evidence="1">
    <location>
        <begin position="1"/>
        <end position="25"/>
    </location>
</feature>
<feature type="region of interest" description="Disordered" evidence="1">
    <location>
        <begin position="65"/>
        <end position="352"/>
    </location>
</feature>
<feature type="compositionally biased region" description="Low complexity" evidence="1">
    <location>
        <begin position="186"/>
        <end position="196"/>
    </location>
</feature>
<feature type="region of interest" description="Disordered" evidence="1">
    <location>
        <begin position="539"/>
        <end position="565"/>
    </location>
</feature>
<feature type="region of interest" description="Disordered" evidence="1">
    <location>
        <begin position="1734"/>
        <end position="1763"/>
    </location>
</feature>
<feature type="compositionally biased region" description="Acidic residues" evidence="1">
    <location>
        <begin position="265"/>
        <end position="296"/>
    </location>
</feature>
<organism evidence="2 3">
    <name type="scientific">Psilocybe cf. subviscida</name>
    <dbReference type="NCBI Taxonomy" id="2480587"/>
    <lineage>
        <taxon>Eukaryota</taxon>
        <taxon>Fungi</taxon>
        <taxon>Dikarya</taxon>
        <taxon>Basidiomycota</taxon>
        <taxon>Agaricomycotina</taxon>
        <taxon>Agaricomycetes</taxon>
        <taxon>Agaricomycetidae</taxon>
        <taxon>Agaricales</taxon>
        <taxon>Agaricineae</taxon>
        <taxon>Strophariaceae</taxon>
        <taxon>Psilocybe</taxon>
    </lineage>
</organism>
<feature type="compositionally biased region" description="Basic and acidic residues" evidence="1">
    <location>
        <begin position="2092"/>
        <end position="2102"/>
    </location>
</feature>
<feature type="compositionally biased region" description="Polar residues" evidence="1">
    <location>
        <begin position="1683"/>
        <end position="1697"/>
    </location>
</feature>
<feature type="compositionally biased region" description="Pro residues" evidence="1">
    <location>
        <begin position="2191"/>
        <end position="2202"/>
    </location>
</feature>
<dbReference type="Proteomes" id="UP000567179">
    <property type="component" value="Unassembled WGS sequence"/>
</dbReference>
<feature type="compositionally biased region" description="Basic residues" evidence="1">
    <location>
        <begin position="2103"/>
        <end position="2116"/>
    </location>
</feature>
<proteinExistence type="predicted"/>
<gene>
    <name evidence="2" type="ORF">D9619_001977</name>
</gene>
<feature type="compositionally biased region" description="Basic and acidic residues" evidence="1">
    <location>
        <begin position="2125"/>
        <end position="2135"/>
    </location>
</feature>
<feature type="compositionally biased region" description="Basic residues" evidence="1">
    <location>
        <begin position="2143"/>
        <end position="2158"/>
    </location>
</feature>
<accession>A0A8H5BGL8</accession>
<keyword evidence="3" id="KW-1185">Reference proteome</keyword>
<reference evidence="2 3" key="1">
    <citation type="journal article" date="2020" name="ISME J.">
        <title>Uncovering the hidden diversity of litter-decomposition mechanisms in mushroom-forming fungi.</title>
        <authorList>
            <person name="Floudas D."/>
            <person name="Bentzer J."/>
            <person name="Ahren D."/>
            <person name="Johansson T."/>
            <person name="Persson P."/>
            <person name="Tunlid A."/>
        </authorList>
    </citation>
    <scope>NUCLEOTIDE SEQUENCE [LARGE SCALE GENOMIC DNA]</scope>
    <source>
        <strain evidence="2 3">CBS 101986</strain>
    </source>
</reference>
<feature type="compositionally biased region" description="Basic residues" evidence="1">
    <location>
        <begin position="1502"/>
        <end position="1514"/>
    </location>
</feature>
<feature type="region of interest" description="Disordered" evidence="1">
    <location>
        <begin position="1358"/>
        <end position="1390"/>
    </location>
</feature>
<feature type="compositionally biased region" description="Acidic residues" evidence="1">
    <location>
        <begin position="140"/>
        <end position="150"/>
    </location>
</feature>
<feature type="compositionally biased region" description="Polar residues" evidence="1">
    <location>
        <begin position="1470"/>
        <end position="1484"/>
    </location>
</feature>
<dbReference type="EMBL" id="JAACJJ010000028">
    <property type="protein sequence ID" value="KAF5322103.1"/>
    <property type="molecule type" value="Genomic_DNA"/>
</dbReference>
<name>A0A8H5BGL8_9AGAR</name>
<feature type="compositionally biased region" description="Acidic residues" evidence="1">
    <location>
        <begin position="201"/>
        <end position="229"/>
    </location>
</feature>
<protein>
    <submittedName>
        <fullName evidence="2">Uncharacterized protein</fullName>
    </submittedName>
</protein>
<feature type="region of interest" description="Disordered" evidence="1">
    <location>
        <begin position="2017"/>
        <end position="2202"/>
    </location>
</feature>
<evidence type="ECO:0000313" key="3">
    <source>
        <dbReference type="Proteomes" id="UP000567179"/>
    </source>
</evidence>
<feature type="region of interest" description="Disordered" evidence="1">
    <location>
        <begin position="740"/>
        <end position="771"/>
    </location>
</feature>
<feature type="region of interest" description="Disordered" evidence="1">
    <location>
        <begin position="1470"/>
        <end position="1717"/>
    </location>
</feature>
<feature type="compositionally biased region" description="Basic and acidic residues" evidence="1">
    <location>
        <begin position="1240"/>
        <end position="1260"/>
    </location>
</feature>
<feature type="region of interest" description="Disordered" evidence="1">
    <location>
        <begin position="631"/>
        <end position="715"/>
    </location>
</feature>
<feature type="compositionally biased region" description="Polar residues" evidence="1">
    <location>
        <begin position="1358"/>
        <end position="1377"/>
    </location>
</feature>
<feature type="region of interest" description="Disordered" evidence="1">
    <location>
        <begin position="1796"/>
        <end position="1821"/>
    </location>
</feature>
<feature type="compositionally biased region" description="Acidic residues" evidence="1">
    <location>
        <begin position="91"/>
        <end position="104"/>
    </location>
</feature>
<feature type="compositionally biased region" description="Polar residues" evidence="1">
    <location>
        <begin position="2040"/>
        <end position="2053"/>
    </location>
</feature>
<evidence type="ECO:0000313" key="2">
    <source>
        <dbReference type="EMBL" id="KAF5322103.1"/>
    </source>
</evidence>